<evidence type="ECO:0000313" key="1">
    <source>
        <dbReference type="EnsemblMetazoa" id="MESCA003085-PA"/>
    </source>
</evidence>
<dbReference type="EMBL" id="CAQQ02394146">
    <property type="status" value="NOT_ANNOTATED_CDS"/>
    <property type="molecule type" value="Genomic_DNA"/>
</dbReference>
<evidence type="ECO:0000313" key="2">
    <source>
        <dbReference type="Proteomes" id="UP000015102"/>
    </source>
</evidence>
<reference evidence="1" key="2">
    <citation type="submission" date="2015-06" db="UniProtKB">
        <authorList>
            <consortium name="EnsemblMetazoa"/>
        </authorList>
    </citation>
    <scope>IDENTIFICATION</scope>
</reference>
<accession>T1GI18</accession>
<organism evidence="1 2">
    <name type="scientific">Megaselia scalaris</name>
    <name type="common">Humpbacked fly</name>
    <name type="synonym">Phora scalaris</name>
    <dbReference type="NCBI Taxonomy" id="36166"/>
    <lineage>
        <taxon>Eukaryota</taxon>
        <taxon>Metazoa</taxon>
        <taxon>Ecdysozoa</taxon>
        <taxon>Arthropoda</taxon>
        <taxon>Hexapoda</taxon>
        <taxon>Insecta</taxon>
        <taxon>Pterygota</taxon>
        <taxon>Neoptera</taxon>
        <taxon>Endopterygota</taxon>
        <taxon>Diptera</taxon>
        <taxon>Brachycera</taxon>
        <taxon>Muscomorpha</taxon>
        <taxon>Platypezoidea</taxon>
        <taxon>Phoridae</taxon>
        <taxon>Megaseliini</taxon>
        <taxon>Megaselia</taxon>
    </lineage>
</organism>
<dbReference type="Proteomes" id="UP000015102">
    <property type="component" value="Unassembled WGS sequence"/>
</dbReference>
<dbReference type="AlphaFoldDB" id="T1GI18"/>
<name>T1GI18_MEGSC</name>
<dbReference type="HOGENOM" id="CLU_3417468_0_0_1"/>
<dbReference type="EnsemblMetazoa" id="MESCA003085-RA">
    <property type="protein sequence ID" value="MESCA003085-PA"/>
    <property type="gene ID" value="MESCA003085"/>
</dbReference>
<proteinExistence type="predicted"/>
<protein>
    <submittedName>
        <fullName evidence="1">Uncharacterized protein</fullName>
    </submittedName>
</protein>
<keyword evidence="2" id="KW-1185">Reference proteome</keyword>
<sequence length="26" mass="2942">MLSTKKNPKPRAYIGNTTVNSCYQKV</sequence>
<reference evidence="2" key="1">
    <citation type="submission" date="2013-02" db="EMBL/GenBank/DDBJ databases">
        <authorList>
            <person name="Hughes D."/>
        </authorList>
    </citation>
    <scope>NUCLEOTIDE SEQUENCE</scope>
    <source>
        <strain>Durham</strain>
        <strain evidence="2">NC isolate 2 -- Noor lab</strain>
    </source>
</reference>